<evidence type="ECO:0000256" key="1">
    <source>
        <dbReference type="SAM" id="MobiDB-lite"/>
    </source>
</evidence>
<evidence type="ECO:0000256" key="2">
    <source>
        <dbReference type="SAM" id="Phobius"/>
    </source>
</evidence>
<feature type="transmembrane region" description="Helical" evidence="2">
    <location>
        <begin position="68"/>
        <end position="89"/>
    </location>
</feature>
<dbReference type="Pfam" id="PF20151">
    <property type="entry name" value="DUF6533"/>
    <property type="match status" value="1"/>
</dbReference>
<feature type="transmembrane region" description="Helical" evidence="2">
    <location>
        <begin position="224"/>
        <end position="245"/>
    </location>
</feature>
<dbReference type="Proteomes" id="UP001175227">
    <property type="component" value="Unassembled WGS sequence"/>
</dbReference>
<dbReference type="EMBL" id="JAUEPR010000022">
    <property type="protein sequence ID" value="KAK0475839.1"/>
    <property type="molecule type" value="Genomic_DNA"/>
</dbReference>
<keyword evidence="2" id="KW-1133">Transmembrane helix</keyword>
<feature type="transmembrane region" description="Helical" evidence="2">
    <location>
        <begin position="134"/>
        <end position="154"/>
    </location>
</feature>
<proteinExistence type="predicted"/>
<feature type="transmembrane region" description="Helical" evidence="2">
    <location>
        <begin position="101"/>
        <end position="122"/>
    </location>
</feature>
<reference evidence="4" key="1">
    <citation type="submission" date="2023-06" db="EMBL/GenBank/DDBJ databases">
        <authorList>
            <consortium name="Lawrence Berkeley National Laboratory"/>
            <person name="Ahrendt S."/>
            <person name="Sahu N."/>
            <person name="Indic B."/>
            <person name="Wong-Bajracharya J."/>
            <person name="Merenyi Z."/>
            <person name="Ke H.-M."/>
            <person name="Monk M."/>
            <person name="Kocsube S."/>
            <person name="Drula E."/>
            <person name="Lipzen A."/>
            <person name="Balint B."/>
            <person name="Henrissat B."/>
            <person name="Andreopoulos B."/>
            <person name="Martin F.M."/>
            <person name="Harder C.B."/>
            <person name="Rigling D."/>
            <person name="Ford K.L."/>
            <person name="Foster G.D."/>
            <person name="Pangilinan J."/>
            <person name="Papanicolaou A."/>
            <person name="Barry K."/>
            <person name="LaButti K."/>
            <person name="Viragh M."/>
            <person name="Koriabine M."/>
            <person name="Yan M."/>
            <person name="Riley R."/>
            <person name="Champramary S."/>
            <person name="Plett K.L."/>
            <person name="Tsai I.J."/>
            <person name="Slot J."/>
            <person name="Sipos G."/>
            <person name="Plett J."/>
            <person name="Nagy L.G."/>
            <person name="Grigoriev I.V."/>
        </authorList>
    </citation>
    <scope>NUCLEOTIDE SEQUENCE</scope>
    <source>
        <strain evidence="4">ICMP 16352</strain>
    </source>
</reference>
<accession>A0AA39P1K5</accession>
<comment type="caution">
    <text evidence="4">The sequence shown here is derived from an EMBL/GenBank/DDBJ whole genome shotgun (WGS) entry which is preliminary data.</text>
</comment>
<organism evidence="4 5">
    <name type="scientific">Armillaria novae-zelandiae</name>
    <dbReference type="NCBI Taxonomy" id="153914"/>
    <lineage>
        <taxon>Eukaryota</taxon>
        <taxon>Fungi</taxon>
        <taxon>Dikarya</taxon>
        <taxon>Basidiomycota</taxon>
        <taxon>Agaricomycotina</taxon>
        <taxon>Agaricomycetes</taxon>
        <taxon>Agaricomycetidae</taxon>
        <taxon>Agaricales</taxon>
        <taxon>Marasmiineae</taxon>
        <taxon>Physalacriaceae</taxon>
        <taxon>Armillaria</taxon>
    </lineage>
</organism>
<gene>
    <name evidence="4" type="ORF">IW261DRAFT_1567626</name>
</gene>
<protein>
    <recommendedName>
        <fullName evidence="3">DUF6533 domain-containing protein</fullName>
    </recommendedName>
</protein>
<keyword evidence="5" id="KW-1185">Reference proteome</keyword>
<evidence type="ECO:0000259" key="3">
    <source>
        <dbReference type="Pfam" id="PF20151"/>
    </source>
</evidence>
<sequence>MSTVLPPADAIKAIATAGAHLRWEDSLALAAVSLLLFEYLITFDAEVDYVWSKPKSFVFIRLSGPVSILYIVNRYFGPMAITICMIALFDTGVSEESCRHFAPFEGIFTLVTELVAEAMLIIRVYALHERSKTILALHGAIWIVQTSLMSFTLAHSGPVVIPTTAVTFGCVLVADPSIGSLLIMWTIPSLVFDTATFLLLVAGIWRRSRRHECSLLTLIARDGLLYFAAIVASNTLWTVTGLVLPSDLKNVWAFMSTVLTSILIARITINLRSHESQSVIVGPKMRSNDRSPNTTEWTTASSPELRKSSPQNDVELQQLQAH</sequence>
<dbReference type="AlphaFoldDB" id="A0AA39P1K5"/>
<evidence type="ECO:0000313" key="4">
    <source>
        <dbReference type="EMBL" id="KAK0475839.1"/>
    </source>
</evidence>
<dbReference type="InterPro" id="IPR045340">
    <property type="entry name" value="DUF6533"/>
</dbReference>
<keyword evidence="2" id="KW-0472">Membrane</keyword>
<keyword evidence="2" id="KW-0812">Transmembrane</keyword>
<name>A0AA39P1K5_9AGAR</name>
<feature type="transmembrane region" description="Helical" evidence="2">
    <location>
        <begin position="251"/>
        <end position="269"/>
    </location>
</feature>
<evidence type="ECO:0000313" key="5">
    <source>
        <dbReference type="Proteomes" id="UP001175227"/>
    </source>
</evidence>
<feature type="transmembrane region" description="Helical" evidence="2">
    <location>
        <begin position="182"/>
        <end position="204"/>
    </location>
</feature>
<feature type="region of interest" description="Disordered" evidence="1">
    <location>
        <begin position="282"/>
        <end position="322"/>
    </location>
</feature>
<feature type="compositionally biased region" description="Polar residues" evidence="1">
    <location>
        <begin position="290"/>
        <end position="322"/>
    </location>
</feature>
<feature type="domain" description="DUF6533" evidence="3">
    <location>
        <begin position="27"/>
        <end position="79"/>
    </location>
</feature>